<keyword evidence="5" id="KW-0812">Transmembrane</keyword>
<evidence type="ECO:0000256" key="3">
    <source>
        <dbReference type="ARBA" id="ARBA00022630"/>
    </source>
</evidence>
<evidence type="ECO:0000256" key="5">
    <source>
        <dbReference type="SAM" id="Phobius"/>
    </source>
</evidence>
<dbReference type="Gene3D" id="3.50.50.60">
    <property type="entry name" value="FAD/NAD(P)-binding domain"/>
    <property type="match status" value="2"/>
</dbReference>
<feature type="transmembrane region" description="Helical" evidence="5">
    <location>
        <begin position="248"/>
        <end position="268"/>
    </location>
</feature>
<dbReference type="PRINTS" id="PR00368">
    <property type="entry name" value="FADPNR"/>
</dbReference>
<dbReference type="SUPFAM" id="SSF51905">
    <property type="entry name" value="FAD/NAD(P)-binding domain"/>
    <property type="match status" value="2"/>
</dbReference>
<evidence type="ECO:0000256" key="1">
    <source>
        <dbReference type="ARBA" id="ARBA00001974"/>
    </source>
</evidence>
<evidence type="ECO:0000256" key="4">
    <source>
        <dbReference type="ARBA" id="ARBA00022827"/>
    </source>
</evidence>
<reference evidence="7" key="1">
    <citation type="submission" date="2019-03" db="EMBL/GenBank/DDBJ databases">
        <title>Metabolic reconstructions from genomes of highly enriched 'Candidatus Accumulibacter' and 'Candidatus Competibacter' bioreactor populations.</title>
        <authorList>
            <person name="Annavajhala M.K."/>
            <person name="Welles L."/>
            <person name="Abbas B."/>
            <person name="Sorokin D."/>
            <person name="Park H."/>
            <person name="Van Loosdrecht M."/>
            <person name="Chandran K."/>
        </authorList>
    </citation>
    <scope>NUCLEOTIDE SEQUENCE</scope>
    <source>
        <strain evidence="7">SBR_L</strain>
    </source>
</reference>
<organism evidence="7 8">
    <name type="scientific">Candidatus Accumulibacter contiguus</name>
    <dbReference type="NCBI Taxonomy" id="2954381"/>
    <lineage>
        <taxon>Bacteria</taxon>
        <taxon>Pseudomonadati</taxon>
        <taxon>Pseudomonadota</taxon>
        <taxon>Betaproteobacteria</taxon>
        <taxon>Candidatus Accumulibacter</taxon>
    </lineage>
</organism>
<feature type="transmembrane region" description="Helical" evidence="5">
    <location>
        <begin position="136"/>
        <end position="156"/>
    </location>
</feature>
<dbReference type="Proteomes" id="UP000886469">
    <property type="component" value="Unassembled WGS sequence"/>
</dbReference>
<sequence>MLSLYPRNHAMSPEHFFANYTKRSSALPKPVWQILRVLTLLATLGFAVLLTVAPAVGLKLWWGLAIPVLPAVLVIAPGLWRQLCPMAFLNQIPRMTGASRSQPLPGKWKDRAFLIAVAIFIACVAARSPVLNHEGGLVAAGIVGVLIAAFVGGLLFAGRSGWCGTFCPLGPIQRTYGHAPLVVVPNGYCPTCVGCQKNCYDFNPRGAIFADLVDSDPRYASQRRLFIGLLPGLIGAYFLQGPTQTYGYELYLAILLGSCCASAGLYAIATSCFPLSPHRVAAVFAAVALAIFYWFGGPIVLATLSYFLSFAAPEWLTMLSRGVGVVGGLLLLGASLYAEGLFAKAAAKPAQRVPEASGKTQMHTRFGGKQGAEVTDRETKVAFPVPKGATLLDAIESAGLKINYGCRAGLCGADAVVVCAGSKHLSPAGDDELATLRRLGLEGKARLACMCRVSGPVLIDRDPNASTTEPVEAAPAAPAVDHALAAGVSRVVIIGNGIAGTSTAEQLRRLSASLQIDMITSEPLHFYNRMAIGRLIYGRTGMDGLQLIPDNWYARNRVEVWRNSIARSVDRQSKTVLLATGESLPYDKLVLATGAHCTTPDPDFLSFDNAFVLRSAEDAQALRNYVQLRRARRALVVGGGVLGVEAADALHHLGLQVTLLQRSDRLMNAQLDRQGAARLAAYLEGIGIQVLTDVAISRWEGQGETLRAAWLAHGPCARADLFVACLGIGANAQLARAAGLEVGRGVQVDSCMRTSDPDIYAVGDVAELPGAVGGLWTVGAAQAATAANALLGRQQPYQAPRIVLQLKCDGIDLRSFGEIAAKPDDEEYTAGPGDAAWWRLILRRGELVGALYVGPPRSAKDFTRVVQAGVDLTPIRADLRRGDLSGLARLIKD</sequence>
<keyword evidence="4" id="KW-0274">FAD</keyword>
<feature type="transmembrane region" description="Helical" evidence="5">
    <location>
        <begin position="280"/>
        <end position="307"/>
    </location>
</feature>
<dbReference type="Pfam" id="PF00111">
    <property type="entry name" value="Fer2"/>
    <property type="match status" value="1"/>
</dbReference>
<comment type="similarity">
    <text evidence="2">Belongs to the FAD-dependent oxidoreductase family.</text>
</comment>
<feature type="transmembrane region" description="Helical" evidence="5">
    <location>
        <begin position="225"/>
        <end position="242"/>
    </location>
</feature>
<keyword evidence="5" id="KW-1133">Transmembrane helix</keyword>
<feature type="transmembrane region" description="Helical" evidence="5">
    <location>
        <begin position="112"/>
        <end position="130"/>
    </location>
</feature>
<gene>
    <name evidence="7" type="ORF">E4Q08_09960</name>
</gene>
<evidence type="ECO:0000259" key="6">
    <source>
        <dbReference type="PROSITE" id="PS51085"/>
    </source>
</evidence>
<proteinExistence type="inferred from homology"/>
<dbReference type="Gene3D" id="3.10.20.30">
    <property type="match status" value="1"/>
</dbReference>
<dbReference type="InterPro" id="IPR036188">
    <property type="entry name" value="FAD/NAD-bd_sf"/>
</dbReference>
<dbReference type="InterPro" id="IPR001041">
    <property type="entry name" value="2Fe-2S_ferredoxin-type"/>
</dbReference>
<dbReference type="PRINTS" id="PR00411">
    <property type="entry name" value="PNDRDTASEI"/>
</dbReference>
<dbReference type="EMBL" id="SPMX01000023">
    <property type="protein sequence ID" value="NMQ05566.1"/>
    <property type="molecule type" value="Genomic_DNA"/>
</dbReference>
<dbReference type="PANTHER" id="PTHR43429">
    <property type="entry name" value="PYRIDINE NUCLEOTIDE-DISULFIDE OXIDOREDUCTASE DOMAIN-CONTAINING"/>
    <property type="match status" value="1"/>
</dbReference>
<feature type="transmembrane region" description="Helical" evidence="5">
    <location>
        <begin position="60"/>
        <end position="80"/>
    </location>
</feature>
<comment type="caution">
    <text evidence="7">The sequence shown here is derived from an EMBL/GenBank/DDBJ whole genome shotgun (WGS) entry which is preliminary data.</text>
</comment>
<dbReference type="InterPro" id="IPR012675">
    <property type="entry name" value="Beta-grasp_dom_sf"/>
</dbReference>
<name>A0ABX1T9E8_9PROT</name>
<dbReference type="InterPro" id="IPR050260">
    <property type="entry name" value="FAD-bd_OxRdtase"/>
</dbReference>
<comment type="cofactor">
    <cofactor evidence="1">
        <name>FAD</name>
        <dbReference type="ChEBI" id="CHEBI:57692"/>
    </cofactor>
</comment>
<evidence type="ECO:0000256" key="2">
    <source>
        <dbReference type="ARBA" id="ARBA00006442"/>
    </source>
</evidence>
<dbReference type="Pfam" id="PF07992">
    <property type="entry name" value="Pyr_redox_2"/>
    <property type="match status" value="1"/>
</dbReference>
<dbReference type="InterPro" id="IPR036010">
    <property type="entry name" value="2Fe-2S_ferredoxin-like_sf"/>
</dbReference>
<dbReference type="SUPFAM" id="SSF54292">
    <property type="entry name" value="2Fe-2S ferredoxin-like"/>
    <property type="match status" value="1"/>
</dbReference>
<dbReference type="PROSITE" id="PS51085">
    <property type="entry name" value="2FE2S_FER_2"/>
    <property type="match status" value="1"/>
</dbReference>
<feature type="transmembrane region" description="Helical" evidence="5">
    <location>
        <begin position="34"/>
        <end position="54"/>
    </location>
</feature>
<dbReference type="CDD" id="cd00207">
    <property type="entry name" value="fer2"/>
    <property type="match status" value="1"/>
</dbReference>
<dbReference type="PANTHER" id="PTHR43429:SF3">
    <property type="entry name" value="NITRITE REDUCTASE [NAD(P)H]"/>
    <property type="match status" value="1"/>
</dbReference>
<evidence type="ECO:0000313" key="8">
    <source>
        <dbReference type="Proteomes" id="UP000886469"/>
    </source>
</evidence>
<dbReference type="InterPro" id="IPR023753">
    <property type="entry name" value="FAD/NAD-binding_dom"/>
</dbReference>
<evidence type="ECO:0000313" key="7">
    <source>
        <dbReference type="EMBL" id="NMQ05566.1"/>
    </source>
</evidence>
<accession>A0ABX1T9E8</accession>
<feature type="domain" description="2Fe-2S ferredoxin-type" evidence="6">
    <location>
        <begin position="370"/>
        <end position="465"/>
    </location>
</feature>
<protein>
    <submittedName>
        <fullName evidence="7">2Fe-2S iron-sulfur cluster binding domain-containing protein</fullName>
    </submittedName>
</protein>
<keyword evidence="5" id="KW-0472">Membrane</keyword>
<keyword evidence="3" id="KW-0285">Flavoprotein</keyword>
<keyword evidence="8" id="KW-1185">Reference proteome</keyword>